<feature type="region of interest" description="Disordered" evidence="3">
    <location>
        <begin position="573"/>
        <end position="601"/>
    </location>
</feature>
<dbReference type="InterPro" id="IPR025252">
    <property type="entry name" value="DUF4200"/>
</dbReference>
<evidence type="ECO:0000256" key="2">
    <source>
        <dbReference type="SAM" id="Coils"/>
    </source>
</evidence>
<proteinExistence type="predicted"/>
<protein>
    <submittedName>
        <fullName evidence="5">Coiled-coil domain-containing protein 37</fullName>
    </submittedName>
</protein>
<dbReference type="Pfam" id="PF13863">
    <property type="entry name" value="DUF4200"/>
    <property type="match status" value="1"/>
</dbReference>
<feature type="compositionally biased region" description="Basic and acidic residues" evidence="3">
    <location>
        <begin position="586"/>
        <end position="601"/>
    </location>
</feature>
<dbReference type="PANTHER" id="PTHR21683">
    <property type="entry name" value="COILED-COIL DOMAIN-CONTAINING PROTEIN 42 LIKE-2-LIKE-RELATED"/>
    <property type="match status" value="1"/>
</dbReference>
<keyword evidence="6" id="KW-1185">Reference proteome</keyword>
<keyword evidence="1 2" id="KW-0175">Coiled coil</keyword>
<evidence type="ECO:0000313" key="5">
    <source>
        <dbReference type="EMBL" id="RZB39150.1"/>
    </source>
</evidence>
<evidence type="ECO:0000259" key="4">
    <source>
        <dbReference type="Pfam" id="PF13863"/>
    </source>
</evidence>
<comment type="caution">
    <text evidence="5">The sequence shown here is derived from an EMBL/GenBank/DDBJ whole genome shotgun (WGS) entry which is preliminary data.</text>
</comment>
<feature type="coiled-coil region" evidence="2">
    <location>
        <begin position="218"/>
        <end position="248"/>
    </location>
</feature>
<evidence type="ECO:0000313" key="6">
    <source>
        <dbReference type="Proteomes" id="UP000292052"/>
    </source>
</evidence>
<name>A0A482V7H6_ASBVE</name>
<dbReference type="Proteomes" id="UP000292052">
    <property type="component" value="Unassembled WGS sequence"/>
</dbReference>
<feature type="domain" description="DUF4200" evidence="4">
    <location>
        <begin position="179"/>
        <end position="271"/>
    </location>
</feature>
<dbReference type="InterPro" id="IPR051147">
    <property type="entry name" value="CFAP_domain-containing"/>
</dbReference>
<evidence type="ECO:0000256" key="1">
    <source>
        <dbReference type="ARBA" id="ARBA00023054"/>
    </source>
</evidence>
<dbReference type="EMBL" id="QDEB01130715">
    <property type="protein sequence ID" value="RZB39150.1"/>
    <property type="molecule type" value="Genomic_DNA"/>
</dbReference>
<dbReference type="AlphaFoldDB" id="A0A482V7H6"/>
<reference evidence="5 6" key="1">
    <citation type="submission" date="2017-03" db="EMBL/GenBank/DDBJ databases">
        <title>Genome of the blue death feigning beetle - Asbolus verrucosus.</title>
        <authorList>
            <person name="Rider S.D."/>
        </authorList>
    </citation>
    <scope>NUCLEOTIDE SEQUENCE [LARGE SCALE GENOMIC DNA]</scope>
    <source>
        <strain evidence="5">Butters</strain>
        <tissue evidence="5">Head and leg muscle</tissue>
    </source>
</reference>
<dbReference type="OrthoDB" id="10264063at2759"/>
<gene>
    <name evidence="5" type="ORF">BDFB_009797</name>
</gene>
<evidence type="ECO:0000256" key="3">
    <source>
        <dbReference type="SAM" id="MobiDB-lite"/>
    </source>
</evidence>
<dbReference type="STRING" id="1661398.A0A482V7H6"/>
<dbReference type="PANTHER" id="PTHR21683:SF3">
    <property type="entry name" value="CILIA AND FLAGELLA ASSOCIATED PROTEIN 100"/>
    <property type="match status" value="1"/>
</dbReference>
<accession>A0A482V7H6</accession>
<dbReference type="GO" id="GO:0005856">
    <property type="term" value="C:cytoskeleton"/>
    <property type="evidence" value="ECO:0007669"/>
    <property type="project" value="UniProtKB-ARBA"/>
</dbReference>
<sequence>MSSGEPSDLSSLRVNYDAASKKVRFGVKKEIRKIPIKLPSIRPRYFTAGCGINNDNQRDLLNEPSPFVYPKDSEEFAHKIMAKAWKTEFRRKELSCKYNKRHTYKSRQQADILSRLYVEEPELKSVKMIKDVDSEFFSIIEGRPIQEKLNLRQYIQTVRDVLRTKIITGYRGDDIMLIDENLILEQKQIDLIMENYQTYVNAFEELLYNDHTESMNLLKESDSEVSAAQEKCEELRQLSKEYAALKSVLYTTEERWRNCKLYQRFLYMVSPMSWRKENDYYYTQERDLNPFQEISSIFGKYRLNGTDEGSSLEDLISQFREECAIQKEPVLYFTEPHQLLDVFRFMELQNLNSLLYSEELAVPLENVKEGMARAEQLFNSEISALQELIDKLAEGISWEEERVEYLEEMALELINGEFKKLVIADDVLNLHVFVEDVYETHIGLNDANLNISKMMKMIESKFREELINLDQMPSEQVAQLESSCYREEAKMIKEAYKAARHLSEFEKLFLKLQKVFYPPFRKTTKELKWRSPPVNPPKLVPQPPRSLTEEEKDFLEFFTEYCKYSDDLKTYGIDISPQKPEGAETISERKEEKDEAESGNK</sequence>
<organism evidence="5 6">
    <name type="scientific">Asbolus verrucosus</name>
    <name type="common">Desert ironclad beetle</name>
    <dbReference type="NCBI Taxonomy" id="1661398"/>
    <lineage>
        <taxon>Eukaryota</taxon>
        <taxon>Metazoa</taxon>
        <taxon>Ecdysozoa</taxon>
        <taxon>Arthropoda</taxon>
        <taxon>Hexapoda</taxon>
        <taxon>Insecta</taxon>
        <taxon>Pterygota</taxon>
        <taxon>Neoptera</taxon>
        <taxon>Endopterygota</taxon>
        <taxon>Coleoptera</taxon>
        <taxon>Polyphaga</taxon>
        <taxon>Cucujiformia</taxon>
        <taxon>Tenebrionidae</taxon>
        <taxon>Pimeliinae</taxon>
        <taxon>Asbolus</taxon>
    </lineage>
</organism>